<accession>A0A1C3XUY6</accession>
<evidence type="ECO:0000256" key="1">
    <source>
        <dbReference type="ARBA" id="ARBA00022801"/>
    </source>
</evidence>
<dbReference type="Gene3D" id="3.40.50.1820">
    <property type="entry name" value="alpha/beta hydrolase"/>
    <property type="match status" value="1"/>
</dbReference>
<evidence type="ECO:0000259" key="2">
    <source>
        <dbReference type="Pfam" id="PF00561"/>
    </source>
</evidence>
<proteinExistence type="predicted"/>
<dbReference type="Proteomes" id="UP000199184">
    <property type="component" value="Unassembled WGS sequence"/>
</dbReference>
<organism evidence="3 4">
    <name type="scientific">Bradyrhizobium shewense</name>
    <dbReference type="NCBI Taxonomy" id="1761772"/>
    <lineage>
        <taxon>Bacteria</taxon>
        <taxon>Pseudomonadati</taxon>
        <taxon>Pseudomonadota</taxon>
        <taxon>Alphaproteobacteria</taxon>
        <taxon>Hyphomicrobiales</taxon>
        <taxon>Nitrobacteraceae</taxon>
        <taxon>Bradyrhizobium</taxon>
    </lineage>
</organism>
<dbReference type="SUPFAM" id="SSF53474">
    <property type="entry name" value="alpha/beta-Hydrolases"/>
    <property type="match status" value="1"/>
</dbReference>
<dbReference type="GO" id="GO:0016787">
    <property type="term" value="F:hydrolase activity"/>
    <property type="evidence" value="ECO:0007669"/>
    <property type="project" value="UniProtKB-KW"/>
</dbReference>
<dbReference type="PANTHER" id="PTHR43798:SF31">
    <property type="entry name" value="AB HYDROLASE SUPERFAMILY PROTEIN YCLE"/>
    <property type="match status" value="1"/>
</dbReference>
<dbReference type="GO" id="GO:0016020">
    <property type="term" value="C:membrane"/>
    <property type="evidence" value="ECO:0007669"/>
    <property type="project" value="TreeGrafter"/>
</dbReference>
<gene>
    <name evidence="3" type="ORF">GA0061098_10564</name>
</gene>
<evidence type="ECO:0000313" key="4">
    <source>
        <dbReference type="Proteomes" id="UP000199184"/>
    </source>
</evidence>
<evidence type="ECO:0000313" key="3">
    <source>
        <dbReference type="EMBL" id="SCB55824.1"/>
    </source>
</evidence>
<protein>
    <submittedName>
        <fullName evidence="3">Lysophospholipase, alpha-beta hydrolase superfamily</fullName>
    </submittedName>
</protein>
<dbReference type="Pfam" id="PF00561">
    <property type="entry name" value="Abhydrolase_1"/>
    <property type="match status" value="1"/>
</dbReference>
<dbReference type="InterPro" id="IPR000073">
    <property type="entry name" value="AB_hydrolase_1"/>
</dbReference>
<reference evidence="4" key="1">
    <citation type="submission" date="2016-08" db="EMBL/GenBank/DDBJ databases">
        <authorList>
            <person name="Varghese N."/>
            <person name="Submissions Spin"/>
        </authorList>
    </citation>
    <scope>NUCLEOTIDE SEQUENCE [LARGE SCALE GENOMIC DNA]</scope>
    <source>
        <strain evidence="4">ERR11</strain>
    </source>
</reference>
<keyword evidence="4" id="KW-1185">Reference proteome</keyword>
<dbReference type="RefSeq" id="WP_091967593.1">
    <property type="nucleotide sequence ID" value="NZ_FMAI01000056.1"/>
</dbReference>
<dbReference type="PANTHER" id="PTHR43798">
    <property type="entry name" value="MONOACYLGLYCEROL LIPASE"/>
    <property type="match status" value="1"/>
</dbReference>
<sequence>MHVNTSSFRKTEDWRNRPVQVEDFLLPAHDAGIRLYVRNKHVASMRDGEADPIVVCIHGSSSPGHVLYDTPLEGYSWMDYLAAHGKDVYVFDIRGYGKSTRPVEMLQDPNDNSAIVDGETALRDISAVVDFVLARRQVTRLAMIGWSWGTDLAGRYATENAEKVERLVLFGPVWVPVPAPPNRLPDKIPAYRILRDRDRGLAQWLSDIPDPKRQQIVPPAWSQTLFDTIWSSDPLGATADPPFIRVPSGAIKDWRDYWLAGKPFYDPAKILAPVLVAVAEWDSITPTYMAQTLFALLVNSPAKQYICFGEGTHYAPFERHRLNLFAAIQTFLERVG</sequence>
<keyword evidence="1 3" id="KW-0378">Hydrolase</keyword>
<dbReference type="AlphaFoldDB" id="A0A1C3XUY6"/>
<name>A0A1C3XUY6_9BRAD</name>
<feature type="domain" description="AB hydrolase-1" evidence="2">
    <location>
        <begin position="52"/>
        <end position="317"/>
    </location>
</feature>
<dbReference type="InterPro" id="IPR029058">
    <property type="entry name" value="AB_hydrolase_fold"/>
</dbReference>
<dbReference type="InterPro" id="IPR050266">
    <property type="entry name" value="AB_hydrolase_sf"/>
</dbReference>
<dbReference type="EMBL" id="FMAI01000056">
    <property type="protein sequence ID" value="SCB55824.1"/>
    <property type="molecule type" value="Genomic_DNA"/>
</dbReference>